<evidence type="ECO:0000256" key="2">
    <source>
        <dbReference type="ARBA" id="ARBA00022475"/>
    </source>
</evidence>
<dbReference type="Gene3D" id="3.40.190.10">
    <property type="entry name" value="Periplasmic binding protein-like II"/>
    <property type="match status" value="1"/>
</dbReference>
<keyword evidence="4 8" id="KW-1133">Transmembrane helix</keyword>
<evidence type="ECO:0000313" key="11">
    <source>
        <dbReference type="Proteomes" id="UP000053240"/>
    </source>
</evidence>
<evidence type="ECO:0000256" key="3">
    <source>
        <dbReference type="ARBA" id="ARBA00022692"/>
    </source>
</evidence>
<evidence type="ECO:0000256" key="6">
    <source>
        <dbReference type="ARBA" id="ARBA00023170"/>
    </source>
</evidence>
<organism evidence="10 11">
    <name type="scientific">Papilio machaon</name>
    <name type="common">Old World swallowtail butterfly</name>
    <dbReference type="NCBI Taxonomy" id="76193"/>
    <lineage>
        <taxon>Eukaryota</taxon>
        <taxon>Metazoa</taxon>
        <taxon>Ecdysozoa</taxon>
        <taxon>Arthropoda</taxon>
        <taxon>Hexapoda</taxon>
        <taxon>Insecta</taxon>
        <taxon>Pterygota</taxon>
        <taxon>Neoptera</taxon>
        <taxon>Endopterygota</taxon>
        <taxon>Lepidoptera</taxon>
        <taxon>Glossata</taxon>
        <taxon>Ditrysia</taxon>
        <taxon>Papilionoidea</taxon>
        <taxon>Papilionidae</taxon>
        <taxon>Papilioninae</taxon>
        <taxon>Papilio</taxon>
    </lineage>
</organism>
<feature type="signal peptide" evidence="9">
    <location>
        <begin position="1"/>
        <end position="18"/>
    </location>
</feature>
<evidence type="ECO:0000256" key="4">
    <source>
        <dbReference type="ARBA" id="ARBA00022989"/>
    </source>
</evidence>
<gene>
    <name evidence="10" type="ORF">RR48_04405</name>
</gene>
<evidence type="ECO:0000256" key="8">
    <source>
        <dbReference type="SAM" id="Phobius"/>
    </source>
</evidence>
<name>A0A0N1I968_PAPMA</name>
<evidence type="ECO:0000256" key="9">
    <source>
        <dbReference type="SAM" id="SignalP"/>
    </source>
</evidence>
<keyword evidence="2" id="KW-1003">Cell membrane</keyword>
<protein>
    <submittedName>
        <fullName evidence="10">Uncharacterized protein</fullName>
    </submittedName>
</protein>
<keyword evidence="7" id="KW-0325">Glycoprotein</keyword>
<keyword evidence="9" id="KW-0732">Signal</keyword>
<keyword evidence="5 8" id="KW-0472">Membrane</keyword>
<dbReference type="Proteomes" id="UP000053240">
    <property type="component" value="Unassembled WGS sequence"/>
</dbReference>
<evidence type="ECO:0000256" key="5">
    <source>
        <dbReference type="ARBA" id="ARBA00023136"/>
    </source>
</evidence>
<evidence type="ECO:0000313" key="10">
    <source>
        <dbReference type="EMBL" id="KPJ13366.1"/>
    </source>
</evidence>
<proteinExistence type="predicted"/>
<keyword evidence="11" id="KW-1185">Reference proteome</keyword>
<keyword evidence="6" id="KW-0675">Receptor</keyword>
<keyword evidence="3 8" id="KW-0812">Transmembrane</keyword>
<dbReference type="SUPFAM" id="SSF53850">
    <property type="entry name" value="Periplasmic binding protein-like II"/>
    <property type="match status" value="1"/>
</dbReference>
<feature type="transmembrane region" description="Helical" evidence="8">
    <location>
        <begin position="377"/>
        <end position="393"/>
    </location>
</feature>
<dbReference type="GO" id="GO:0005886">
    <property type="term" value="C:plasma membrane"/>
    <property type="evidence" value="ECO:0007669"/>
    <property type="project" value="UniProtKB-SubCell"/>
</dbReference>
<dbReference type="InParanoid" id="A0A0N1I968"/>
<accession>A0A0N1I968</accession>
<dbReference type="PANTHER" id="PTHR42643">
    <property type="entry name" value="IONOTROPIC RECEPTOR 20A-RELATED"/>
    <property type="match status" value="1"/>
</dbReference>
<dbReference type="AlphaFoldDB" id="A0A0N1I968"/>
<evidence type="ECO:0000256" key="7">
    <source>
        <dbReference type="ARBA" id="ARBA00023180"/>
    </source>
</evidence>
<feature type="chain" id="PRO_5005873774" evidence="9">
    <location>
        <begin position="19"/>
        <end position="489"/>
    </location>
</feature>
<evidence type="ECO:0000256" key="1">
    <source>
        <dbReference type="ARBA" id="ARBA00004651"/>
    </source>
</evidence>
<reference evidence="10 11" key="1">
    <citation type="journal article" date="2015" name="Nat. Commun.">
        <title>Outbred genome sequencing and CRISPR/Cas9 gene editing in butterflies.</title>
        <authorList>
            <person name="Li X."/>
            <person name="Fan D."/>
            <person name="Zhang W."/>
            <person name="Liu G."/>
            <person name="Zhang L."/>
            <person name="Zhao L."/>
            <person name="Fang X."/>
            <person name="Chen L."/>
            <person name="Dong Y."/>
            <person name="Chen Y."/>
            <person name="Ding Y."/>
            <person name="Zhao R."/>
            <person name="Feng M."/>
            <person name="Zhu Y."/>
            <person name="Feng Y."/>
            <person name="Jiang X."/>
            <person name="Zhu D."/>
            <person name="Xiang H."/>
            <person name="Feng X."/>
            <person name="Li S."/>
            <person name="Wang J."/>
            <person name="Zhang G."/>
            <person name="Kronforst M.R."/>
            <person name="Wang W."/>
        </authorList>
    </citation>
    <scope>NUCLEOTIDE SEQUENCE [LARGE SCALE GENOMIC DNA]</scope>
    <source>
        <strain evidence="10">Ya'a_city_454_Pm</strain>
        <tissue evidence="10">Whole body</tissue>
    </source>
</reference>
<dbReference type="PANTHER" id="PTHR42643:SF30">
    <property type="entry name" value="IONOTROPIC RECEPTOR 40A-RELATED"/>
    <property type="match status" value="1"/>
</dbReference>
<sequence>MLVVYLLLFTFRLCECRAFLIQEKNTSLSTCLENIISRWIKKGSPITYVDLNYQDDDIVRSIQRMNLNTVVSRKVYKRIDHYNNAYIIAAGSFEIFKKEFKQLSKERHWKPNVYFIIIFRENFPNPLTDLFDILIRYHVFNVITINGTSDVKIFTYDPFENNGCGKKYFDIKCFNNCSNTSIAKLYSSRFDKILKGCTFNYATSHRAPYSIKPTMRNDTINFLGTEQFVLKMLAEIEGFKIKFVATYDFDIYPVVKEDMSATGALSLIQKGDVDIVFGGILLLRERAEAFSCFYEHLAYIDEFVILVKKAGPVPPWKNIYLEFTYQVWFLLFVTFFVFFAIFVILFHIKDKCNIMLIMCGLLIQQGYKKGFNFKMECFIFQWVIFAFLINTYYQSNLSGLTTHVSYNYQVSNEKDIKEYQMEPCISNIVKTLINSTIGTNYNVDIDEDCNKITTSIHTVTQGRPLLDVSPMITTAASLLESSSSILEQP</sequence>
<feature type="transmembrane region" description="Helical" evidence="8">
    <location>
        <begin position="327"/>
        <end position="348"/>
    </location>
</feature>
<dbReference type="EMBL" id="KQ460636">
    <property type="protein sequence ID" value="KPJ13366.1"/>
    <property type="molecule type" value="Genomic_DNA"/>
</dbReference>
<comment type="subcellular location">
    <subcellularLocation>
        <location evidence="1">Cell membrane</location>
        <topology evidence="1">Multi-pass membrane protein</topology>
    </subcellularLocation>
</comment>
<dbReference type="InterPro" id="IPR052192">
    <property type="entry name" value="Insect_Ionotropic_Sensory_Rcpt"/>
</dbReference>